<evidence type="ECO:0000313" key="3">
    <source>
        <dbReference type="EMBL" id="KAL0985389.1"/>
    </source>
</evidence>
<evidence type="ECO:0000256" key="1">
    <source>
        <dbReference type="SAM" id="MobiDB-lite"/>
    </source>
</evidence>
<name>A0ABD0X2D6_UMBPY</name>
<evidence type="ECO:0000313" key="4">
    <source>
        <dbReference type="Proteomes" id="UP001557470"/>
    </source>
</evidence>
<protein>
    <submittedName>
        <fullName evidence="3">Uncharacterized protein</fullName>
    </submittedName>
</protein>
<dbReference type="Proteomes" id="UP001557470">
    <property type="component" value="Unassembled WGS sequence"/>
</dbReference>
<evidence type="ECO:0000256" key="2">
    <source>
        <dbReference type="SAM" id="Phobius"/>
    </source>
</evidence>
<proteinExistence type="predicted"/>
<dbReference type="AlphaFoldDB" id="A0ABD0X2D6"/>
<feature type="compositionally biased region" description="Basic and acidic residues" evidence="1">
    <location>
        <begin position="161"/>
        <end position="242"/>
    </location>
</feature>
<comment type="caution">
    <text evidence="3">The sequence shown here is derived from an EMBL/GenBank/DDBJ whole genome shotgun (WGS) entry which is preliminary data.</text>
</comment>
<dbReference type="EMBL" id="JAGEUA010000004">
    <property type="protein sequence ID" value="KAL0985389.1"/>
    <property type="molecule type" value="Genomic_DNA"/>
</dbReference>
<accession>A0ABD0X2D6</accession>
<keyword evidence="2" id="KW-1133">Transmembrane helix</keyword>
<keyword evidence="2" id="KW-0812">Transmembrane</keyword>
<keyword evidence="4" id="KW-1185">Reference proteome</keyword>
<feature type="transmembrane region" description="Helical" evidence="2">
    <location>
        <begin position="6"/>
        <end position="24"/>
    </location>
</feature>
<organism evidence="3 4">
    <name type="scientific">Umbra pygmaea</name>
    <name type="common">Eastern mudminnow</name>
    <dbReference type="NCBI Taxonomy" id="75934"/>
    <lineage>
        <taxon>Eukaryota</taxon>
        <taxon>Metazoa</taxon>
        <taxon>Chordata</taxon>
        <taxon>Craniata</taxon>
        <taxon>Vertebrata</taxon>
        <taxon>Euteleostomi</taxon>
        <taxon>Actinopterygii</taxon>
        <taxon>Neopterygii</taxon>
        <taxon>Teleostei</taxon>
        <taxon>Protacanthopterygii</taxon>
        <taxon>Esociformes</taxon>
        <taxon>Umbridae</taxon>
        <taxon>Umbra</taxon>
    </lineage>
</organism>
<reference evidence="3 4" key="1">
    <citation type="submission" date="2024-06" db="EMBL/GenBank/DDBJ databases">
        <authorList>
            <person name="Pan Q."/>
            <person name="Wen M."/>
            <person name="Jouanno E."/>
            <person name="Zahm M."/>
            <person name="Klopp C."/>
            <person name="Cabau C."/>
            <person name="Louis A."/>
            <person name="Berthelot C."/>
            <person name="Parey E."/>
            <person name="Roest Crollius H."/>
            <person name="Montfort J."/>
            <person name="Robinson-Rechavi M."/>
            <person name="Bouchez O."/>
            <person name="Lampietro C."/>
            <person name="Lopez Roques C."/>
            <person name="Donnadieu C."/>
            <person name="Postlethwait J."/>
            <person name="Bobe J."/>
            <person name="Verreycken H."/>
            <person name="Guiguen Y."/>
        </authorList>
    </citation>
    <scope>NUCLEOTIDE SEQUENCE [LARGE SCALE GENOMIC DNA]</scope>
    <source>
        <strain evidence="3">Up_M1</strain>
        <tissue evidence="3">Testis</tissue>
    </source>
</reference>
<gene>
    <name evidence="3" type="ORF">UPYG_G00156270</name>
</gene>
<feature type="region of interest" description="Disordered" evidence="1">
    <location>
        <begin position="160"/>
        <end position="242"/>
    </location>
</feature>
<sequence length="242" mass="26204">MKTQGALVVMSVLASLALLGLIHVRHKEETKEEKNTSFQTIKLRVTQDVLGEYQHEVIRAHNLLDKTKAMVDILGQELLPLQDAAAQKKSQLNACQGETKKNTDTLAAIEAQISNSKTEIEKQKVSWESEVLSLKKQMEQRSRVCDFVKKDSEVSRTICGNKEEVAPKPEAPKAEAPKAEAPKAEAPKAEAPKAEAPKADAPKADAPKADAPKADAPKAEAPKAEAPKAEVPKADAPKPDVL</sequence>
<keyword evidence="2" id="KW-0472">Membrane</keyword>